<dbReference type="InterPro" id="IPR001584">
    <property type="entry name" value="Integrase_cat-core"/>
</dbReference>
<comment type="caution">
    <text evidence="3">The sequence shown here is derived from an EMBL/GenBank/DDBJ whole genome shotgun (WGS) entry which is preliminary data.</text>
</comment>
<sequence>MPWRETAPVEQRDRFIDDDLLGFYTMTELCARYAVSRKTGSKWVDRYDAGGRAALVDRSRAPHTCPHKISGQVAALLVRARRQHPDWGAEKLLQWLEPRHPRLTWPAVSPAGDLLARHGLVKRRRRRRPLHHPGVGPPTTHAPHDLWAADFKGQFRTDDRRYCYPLTVTDQHTRFLIGGEGRLSTRGTGVRPIFDRLFREYGLPRAMRTDNGVPFASTSLHGLTPLNVWGLRLGIQHPRLLPAHPQQNGAHERMHKTLKRGACRPPRATLRAQQRAFDRFRAEYNDERPHQFLGGQTPGSQYRTSPRPYTSAVPPLEYPSHFVVKRVTNAGTIRFKTRLVYLSTALRQHRIGLEEVDDGIWSLFFCDVLLGRIDERKA</sequence>
<gene>
    <name evidence="3" type="ORF">FJZ00_14425</name>
</gene>
<evidence type="ECO:0000313" key="3">
    <source>
        <dbReference type="EMBL" id="MBM3276346.1"/>
    </source>
</evidence>
<feature type="region of interest" description="Disordered" evidence="1">
    <location>
        <begin position="289"/>
        <end position="308"/>
    </location>
</feature>
<organism evidence="3 4">
    <name type="scientific">Candidatus Tanganyikabacteria bacterium</name>
    <dbReference type="NCBI Taxonomy" id="2961651"/>
    <lineage>
        <taxon>Bacteria</taxon>
        <taxon>Bacillati</taxon>
        <taxon>Candidatus Sericytochromatia</taxon>
        <taxon>Candidatus Tanganyikabacteria</taxon>
    </lineage>
</organism>
<dbReference type="EMBL" id="VGJX01000981">
    <property type="protein sequence ID" value="MBM3276346.1"/>
    <property type="molecule type" value="Genomic_DNA"/>
</dbReference>
<dbReference type="GO" id="GO:0015074">
    <property type="term" value="P:DNA integration"/>
    <property type="evidence" value="ECO:0007669"/>
    <property type="project" value="InterPro"/>
</dbReference>
<dbReference type="PROSITE" id="PS50994">
    <property type="entry name" value="INTEGRASE"/>
    <property type="match status" value="1"/>
</dbReference>
<evidence type="ECO:0000259" key="2">
    <source>
        <dbReference type="PROSITE" id="PS50994"/>
    </source>
</evidence>
<protein>
    <submittedName>
        <fullName evidence="3">Transposase</fullName>
    </submittedName>
</protein>
<dbReference type="PANTHER" id="PTHR47515:SF2">
    <property type="entry name" value="INTEGRASE CORE DOMAIN PROTEIN"/>
    <property type="match status" value="1"/>
</dbReference>
<reference evidence="3 4" key="1">
    <citation type="submission" date="2019-03" db="EMBL/GenBank/DDBJ databases">
        <title>Lake Tanganyika Metagenome-Assembled Genomes (MAGs).</title>
        <authorList>
            <person name="Tran P."/>
        </authorList>
    </citation>
    <scope>NUCLEOTIDE SEQUENCE [LARGE SCALE GENOMIC DNA]</scope>
    <source>
        <strain evidence="3">K_DeepCast_65m_m2_236</strain>
    </source>
</reference>
<dbReference type="InterPro" id="IPR012337">
    <property type="entry name" value="RNaseH-like_sf"/>
</dbReference>
<dbReference type="Pfam" id="PF00665">
    <property type="entry name" value="rve"/>
    <property type="match status" value="1"/>
</dbReference>
<accession>A0A937XA15</accession>
<dbReference type="SUPFAM" id="SSF53098">
    <property type="entry name" value="Ribonuclease H-like"/>
    <property type="match status" value="1"/>
</dbReference>
<evidence type="ECO:0000313" key="4">
    <source>
        <dbReference type="Proteomes" id="UP000703893"/>
    </source>
</evidence>
<dbReference type="GO" id="GO:0003676">
    <property type="term" value="F:nucleic acid binding"/>
    <property type="evidence" value="ECO:0007669"/>
    <property type="project" value="InterPro"/>
</dbReference>
<feature type="domain" description="Integrase catalytic" evidence="2">
    <location>
        <begin position="139"/>
        <end position="306"/>
    </location>
</feature>
<evidence type="ECO:0000256" key="1">
    <source>
        <dbReference type="SAM" id="MobiDB-lite"/>
    </source>
</evidence>
<dbReference type="Proteomes" id="UP000703893">
    <property type="component" value="Unassembled WGS sequence"/>
</dbReference>
<dbReference type="Pfam" id="PF13683">
    <property type="entry name" value="rve_3"/>
    <property type="match status" value="1"/>
</dbReference>
<name>A0A937XA15_9BACT</name>
<dbReference type="SUPFAM" id="SSF46689">
    <property type="entry name" value="Homeodomain-like"/>
    <property type="match status" value="1"/>
</dbReference>
<dbReference type="AlphaFoldDB" id="A0A937XA15"/>
<dbReference type="Gene3D" id="3.30.420.10">
    <property type="entry name" value="Ribonuclease H-like superfamily/Ribonuclease H"/>
    <property type="match status" value="1"/>
</dbReference>
<dbReference type="InterPro" id="IPR036397">
    <property type="entry name" value="RNaseH_sf"/>
</dbReference>
<feature type="non-terminal residue" evidence="3">
    <location>
        <position position="378"/>
    </location>
</feature>
<proteinExistence type="predicted"/>
<dbReference type="InterPro" id="IPR009057">
    <property type="entry name" value="Homeodomain-like_sf"/>
</dbReference>
<feature type="compositionally biased region" description="Polar residues" evidence="1">
    <location>
        <begin position="298"/>
        <end position="308"/>
    </location>
</feature>
<dbReference type="Pfam" id="PF13565">
    <property type="entry name" value="HTH_32"/>
    <property type="match status" value="1"/>
</dbReference>
<dbReference type="PANTHER" id="PTHR47515">
    <property type="entry name" value="LOW CALCIUM RESPONSE LOCUS PROTEIN T"/>
    <property type="match status" value="1"/>
</dbReference>